<dbReference type="PROSITE" id="PS51257">
    <property type="entry name" value="PROKAR_LIPOPROTEIN"/>
    <property type="match status" value="1"/>
</dbReference>
<dbReference type="Gene3D" id="2.170.15.10">
    <property type="entry name" value="Proaerolysin, chain A, domain 3"/>
    <property type="match status" value="1"/>
</dbReference>
<dbReference type="RefSeq" id="WP_148907563.1">
    <property type="nucleotide sequence ID" value="NZ_VNHX01000003.1"/>
</dbReference>
<accession>A0A5S5DQ74</accession>
<dbReference type="Proteomes" id="UP000325105">
    <property type="component" value="Unassembled WGS sequence"/>
</dbReference>
<gene>
    <name evidence="1" type="ORF">BC792_10392</name>
</gene>
<dbReference type="OrthoDB" id="703896at2"/>
<dbReference type="EMBL" id="VNHX01000003">
    <property type="protein sequence ID" value="TYP97166.1"/>
    <property type="molecule type" value="Genomic_DNA"/>
</dbReference>
<evidence type="ECO:0000313" key="2">
    <source>
        <dbReference type="Proteomes" id="UP000325105"/>
    </source>
</evidence>
<keyword evidence="2" id="KW-1185">Reference proteome</keyword>
<name>A0A5S5DQ74_9SPHI</name>
<protein>
    <submittedName>
        <fullName evidence="1">Uncharacterized protein</fullName>
    </submittedName>
</protein>
<dbReference type="AlphaFoldDB" id="A0A5S5DQ74"/>
<organism evidence="1 2">
    <name type="scientific">Sphingobacterium allocomposti</name>
    <dbReference type="NCBI Taxonomy" id="415956"/>
    <lineage>
        <taxon>Bacteria</taxon>
        <taxon>Pseudomonadati</taxon>
        <taxon>Bacteroidota</taxon>
        <taxon>Sphingobacteriia</taxon>
        <taxon>Sphingobacteriales</taxon>
        <taxon>Sphingobacteriaceae</taxon>
        <taxon>Sphingobacterium</taxon>
    </lineage>
</organism>
<reference evidence="1 2" key="1">
    <citation type="submission" date="2019-07" db="EMBL/GenBank/DDBJ databases">
        <title>Genomic Encyclopedia of Archaeal and Bacterial Type Strains, Phase II (KMG-II): from individual species to whole genera.</title>
        <authorList>
            <person name="Goeker M."/>
        </authorList>
    </citation>
    <scope>NUCLEOTIDE SEQUENCE [LARGE SCALE GENOMIC DNA]</scope>
    <source>
        <strain evidence="1 2">DSM 18850</strain>
    </source>
</reference>
<comment type="caution">
    <text evidence="1">The sequence shown here is derived from an EMBL/GenBank/DDBJ whole genome shotgun (WGS) entry which is preliminary data.</text>
</comment>
<sequence>MIQRFTCRYKQLFSLVVIGFLFLGSCSKDSLDPEVDEDETILPHEYEMESLTYLLADDDKIDTVKIKGGTEEFINPGNTPMEIQHVETFDDLVKTSFFKIDKEGGELPSDLDISKFKVNVPGVYYENGTFSYYPERFPMSDSEQREPYKRNSTFTFDLKIPAQSKLNFRKSIDRHDITCSFKLVIRNKTTGEKYNVDGKWQGVLRYFNESFSVDEEVLN</sequence>
<proteinExistence type="predicted"/>
<evidence type="ECO:0000313" key="1">
    <source>
        <dbReference type="EMBL" id="TYP97166.1"/>
    </source>
</evidence>